<keyword evidence="4" id="KW-1185">Reference proteome</keyword>
<dbReference type="Proteomes" id="UP000214365">
    <property type="component" value="Unassembled WGS sequence"/>
</dbReference>
<comment type="caution">
    <text evidence="3">The sequence shown here is derived from an EMBL/GenBank/DDBJ whole genome shotgun (WGS) entry which is preliminary data.</text>
</comment>
<reference evidence="3 4" key="1">
    <citation type="submission" date="2015-06" db="EMBL/GenBank/DDBJ databases">
        <title>Talaromyces atroroseus IBT 11181 draft genome.</title>
        <authorList>
            <person name="Rasmussen K.B."/>
            <person name="Rasmussen S."/>
            <person name="Petersen B."/>
            <person name="Sicheritz-Ponten T."/>
            <person name="Mortensen U.H."/>
            <person name="Thrane U."/>
        </authorList>
    </citation>
    <scope>NUCLEOTIDE SEQUENCE [LARGE SCALE GENOMIC DNA]</scope>
    <source>
        <strain evidence="3 4">IBT 11181</strain>
    </source>
</reference>
<dbReference type="InterPro" id="IPR024311">
    <property type="entry name" value="Lipocalin-like"/>
</dbReference>
<gene>
    <name evidence="3" type="ORF">UA08_01375</name>
</gene>
<dbReference type="RefSeq" id="XP_020123297.1">
    <property type="nucleotide sequence ID" value="XM_020261032.1"/>
</dbReference>
<organism evidence="3 4">
    <name type="scientific">Talaromyces atroroseus</name>
    <dbReference type="NCBI Taxonomy" id="1441469"/>
    <lineage>
        <taxon>Eukaryota</taxon>
        <taxon>Fungi</taxon>
        <taxon>Dikarya</taxon>
        <taxon>Ascomycota</taxon>
        <taxon>Pezizomycotina</taxon>
        <taxon>Eurotiomycetes</taxon>
        <taxon>Eurotiomycetidae</taxon>
        <taxon>Eurotiales</taxon>
        <taxon>Trichocomaceae</taxon>
        <taxon>Talaromyces</taxon>
        <taxon>Talaromyces sect. Trachyspermi</taxon>
    </lineage>
</organism>
<accession>A0A1Q5QB80</accession>
<evidence type="ECO:0000259" key="2">
    <source>
        <dbReference type="Pfam" id="PF13924"/>
    </source>
</evidence>
<dbReference type="GeneID" id="31001130"/>
<dbReference type="AlphaFoldDB" id="A0A1Q5QB80"/>
<evidence type="ECO:0000313" key="3">
    <source>
        <dbReference type="EMBL" id="OKL63176.1"/>
    </source>
</evidence>
<dbReference type="OrthoDB" id="3904217at2759"/>
<protein>
    <recommendedName>
        <fullName evidence="2">Lipocalin-like domain-containing protein</fullName>
    </recommendedName>
</protein>
<feature type="region of interest" description="Disordered" evidence="1">
    <location>
        <begin position="70"/>
        <end position="91"/>
    </location>
</feature>
<evidence type="ECO:0000256" key="1">
    <source>
        <dbReference type="SAM" id="MobiDB-lite"/>
    </source>
</evidence>
<evidence type="ECO:0000313" key="4">
    <source>
        <dbReference type="Proteomes" id="UP000214365"/>
    </source>
</evidence>
<dbReference type="EMBL" id="LFMY01000002">
    <property type="protein sequence ID" value="OKL63176.1"/>
    <property type="molecule type" value="Genomic_DNA"/>
</dbReference>
<name>A0A1Q5QB80_TALAT</name>
<dbReference type="Pfam" id="PF13924">
    <property type="entry name" value="Lipocalin_5"/>
    <property type="match status" value="1"/>
</dbReference>
<sequence>MGKFGLQTLAKRLQTYRSAMPFSELAGGWSLADYRLVTNDSGNAIFPLGTNAQGFIMYTPEGVMSANLMKPGAKPHANASPHDGTPEERVRSMEHSLAYAGTYTVEKQDEPNKFILRHHVTVSSFPNWVGTVQTRLATLTGYRLVLETEKPVAGGLNGILTWVRVQNVEVN</sequence>
<proteinExistence type="predicted"/>
<feature type="domain" description="Lipocalin-like" evidence="2">
    <location>
        <begin position="27"/>
        <end position="152"/>
    </location>
</feature>